<dbReference type="GO" id="GO:0032259">
    <property type="term" value="P:methylation"/>
    <property type="evidence" value="ECO:0007669"/>
    <property type="project" value="UniProtKB-KW"/>
</dbReference>
<feature type="domain" description="Methyltransferase type 11" evidence="2">
    <location>
        <begin position="126"/>
        <end position="220"/>
    </location>
</feature>
<dbReference type="InterPro" id="IPR029063">
    <property type="entry name" value="SAM-dependent_MTases_sf"/>
</dbReference>
<dbReference type="InterPro" id="IPR013216">
    <property type="entry name" value="Methyltransf_11"/>
</dbReference>
<dbReference type="RefSeq" id="WP_171835552.1">
    <property type="nucleotide sequence ID" value="NZ_CP053708.1"/>
</dbReference>
<keyword evidence="4" id="KW-1185">Reference proteome</keyword>
<dbReference type="Proteomes" id="UP000500767">
    <property type="component" value="Chromosome"/>
</dbReference>
<dbReference type="PANTHER" id="PTHR43861:SF3">
    <property type="entry name" value="PUTATIVE (AFU_ORTHOLOGUE AFUA_2G14390)-RELATED"/>
    <property type="match status" value="1"/>
</dbReference>
<dbReference type="GO" id="GO:0008757">
    <property type="term" value="F:S-adenosylmethionine-dependent methyltransferase activity"/>
    <property type="evidence" value="ECO:0007669"/>
    <property type="project" value="InterPro"/>
</dbReference>
<dbReference type="Pfam" id="PF08241">
    <property type="entry name" value="Methyltransf_11"/>
    <property type="match status" value="1"/>
</dbReference>
<dbReference type="EMBL" id="CP053708">
    <property type="protein sequence ID" value="QKE90603.1"/>
    <property type="molecule type" value="Genomic_DNA"/>
</dbReference>
<dbReference type="CDD" id="cd02440">
    <property type="entry name" value="AdoMet_MTases"/>
    <property type="match status" value="1"/>
</dbReference>
<evidence type="ECO:0000313" key="4">
    <source>
        <dbReference type="Proteomes" id="UP000500767"/>
    </source>
</evidence>
<protein>
    <submittedName>
        <fullName evidence="3">Methyltransferase domain-containing protein</fullName>
    </submittedName>
</protein>
<accession>A0A6M8HQ58</accession>
<dbReference type="KEGG" id="lck:HN018_11675"/>
<organism evidence="3 4">
    <name type="scientific">Lichenicola cladoniae</name>
    <dbReference type="NCBI Taxonomy" id="1484109"/>
    <lineage>
        <taxon>Bacteria</taxon>
        <taxon>Pseudomonadati</taxon>
        <taxon>Pseudomonadota</taxon>
        <taxon>Alphaproteobacteria</taxon>
        <taxon>Acetobacterales</taxon>
        <taxon>Acetobacteraceae</taxon>
        <taxon>Lichenicola</taxon>
    </lineage>
</organism>
<dbReference type="SUPFAM" id="SSF53335">
    <property type="entry name" value="S-adenosyl-L-methionine-dependent methyltransferases"/>
    <property type="match status" value="1"/>
</dbReference>
<dbReference type="AlphaFoldDB" id="A0A6M8HQ58"/>
<name>A0A6M8HQ58_9PROT</name>
<evidence type="ECO:0000313" key="3">
    <source>
        <dbReference type="EMBL" id="QKE90603.1"/>
    </source>
</evidence>
<keyword evidence="1 3" id="KW-0808">Transferase</keyword>
<proteinExistence type="predicted"/>
<evidence type="ECO:0000259" key="2">
    <source>
        <dbReference type="Pfam" id="PF08241"/>
    </source>
</evidence>
<reference evidence="3 4" key="1">
    <citation type="journal article" date="2014" name="World J. Microbiol. Biotechnol.">
        <title>Biodiversity and physiological characteristics of Antarctic and Arctic lichens-associated bacteria.</title>
        <authorList>
            <person name="Lee Y.M."/>
            <person name="Kim E.H."/>
            <person name="Lee H.K."/>
            <person name="Hong S.G."/>
        </authorList>
    </citation>
    <scope>NUCLEOTIDE SEQUENCE [LARGE SCALE GENOMIC DNA]</scope>
    <source>
        <strain evidence="3 4">PAMC 26569</strain>
    </source>
</reference>
<dbReference type="PANTHER" id="PTHR43861">
    <property type="entry name" value="TRANS-ACONITATE 2-METHYLTRANSFERASE-RELATED"/>
    <property type="match status" value="1"/>
</dbReference>
<evidence type="ECO:0000256" key="1">
    <source>
        <dbReference type="ARBA" id="ARBA00022679"/>
    </source>
</evidence>
<gene>
    <name evidence="3" type="ORF">HN018_11675</name>
</gene>
<dbReference type="Gene3D" id="3.40.50.150">
    <property type="entry name" value="Vaccinia Virus protein VP39"/>
    <property type="match status" value="1"/>
</dbReference>
<keyword evidence="3" id="KW-0489">Methyltransferase</keyword>
<sequence length="333" mass="37327">MTRSSNAYEFAALLEQIGDGVPDAEQYQRMSGLVLEFPETRRLVRMDPFSADYKQAALELYLSLRGRPGEGYVAARDEAPAAQLPGNLWAGLVPWSFRDASMVSEHLLAWGHIMSHLNLSNGGSVLEYGPGSGQLLLMLSRMGYRAFGVDIDTVALEGIQAQSAHLGLVVETERAEFGLGFEGQTFDCILFYEAFHHAFEFETLLLRLHERLNPGGRIVLCGEPVVASPFDGIPYPWGPRLDALSVFCIRRFGWMELGFTHDYLVKIASQTGWNATFHRFPDCGRAAIYVLEPSLGRIDASASWRRERPLRLAKALMIGGRRGLRKFRQRFRP</sequence>